<dbReference type="RefSeq" id="WP_258388004.1">
    <property type="nucleotide sequence ID" value="NZ_CP091430.1"/>
</dbReference>
<dbReference type="PANTHER" id="PTHR43731:SF14">
    <property type="entry name" value="PRESENILIN-ASSOCIATED RHOMBOID-LIKE PROTEIN, MITOCHONDRIAL"/>
    <property type="match status" value="1"/>
</dbReference>
<name>A0ABY5SDB7_9BACL</name>
<sequence>MIFLRYESFRGYLRMFPVTSAIIAINLIVFFYDKWVAGGELLARGMFIESPFDPYGLNEPWRYVTSIFLHGGYEHLFFNMFAILVFAPPLERMLKSGRYALFFLLCGIGGNALSAVVETGVSASVGASGAIYGVYGAYLYLATMKKTLDEASRKTVYTILVFGVIYSLVAANVDLWAHVGGGIAGFVFALIYDRSLSARR</sequence>
<feature type="transmembrane region" description="Helical" evidence="7">
    <location>
        <begin position="154"/>
        <end position="169"/>
    </location>
</feature>
<keyword evidence="9" id="KW-0645">Protease</keyword>
<feature type="transmembrane region" description="Helical" evidence="7">
    <location>
        <begin position="99"/>
        <end position="117"/>
    </location>
</feature>
<evidence type="ECO:0000256" key="5">
    <source>
        <dbReference type="ARBA" id="ARBA00022989"/>
    </source>
</evidence>
<dbReference type="InterPro" id="IPR050925">
    <property type="entry name" value="Rhomboid_protease_S54"/>
</dbReference>
<evidence type="ECO:0000256" key="7">
    <source>
        <dbReference type="SAM" id="Phobius"/>
    </source>
</evidence>
<dbReference type="InterPro" id="IPR035952">
    <property type="entry name" value="Rhomboid-like_sf"/>
</dbReference>
<protein>
    <submittedName>
        <fullName evidence="9">Rhomboid family intramembrane serine protease</fullName>
    </submittedName>
</protein>
<dbReference type="SUPFAM" id="SSF144091">
    <property type="entry name" value="Rhomboid-like"/>
    <property type="match status" value="1"/>
</dbReference>
<dbReference type="Proteomes" id="UP001057877">
    <property type="component" value="Chromosome"/>
</dbReference>
<keyword evidence="3 7" id="KW-0812">Transmembrane</keyword>
<dbReference type="EMBL" id="CP091430">
    <property type="protein sequence ID" value="UVI31944.1"/>
    <property type="molecule type" value="Genomic_DNA"/>
</dbReference>
<accession>A0ABY5SDB7</accession>
<feature type="domain" description="Peptidase S54 rhomboid" evidence="8">
    <location>
        <begin position="58"/>
        <end position="192"/>
    </location>
</feature>
<keyword evidence="6 7" id="KW-0472">Membrane</keyword>
<proteinExistence type="inferred from homology"/>
<feature type="transmembrane region" description="Helical" evidence="7">
    <location>
        <begin position="12"/>
        <end position="32"/>
    </location>
</feature>
<dbReference type="GO" id="GO:0008233">
    <property type="term" value="F:peptidase activity"/>
    <property type="evidence" value="ECO:0007669"/>
    <property type="project" value="UniProtKB-KW"/>
</dbReference>
<dbReference type="GO" id="GO:0006508">
    <property type="term" value="P:proteolysis"/>
    <property type="evidence" value="ECO:0007669"/>
    <property type="project" value="UniProtKB-KW"/>
</dbReference>
<organism evidence="9 10">
    <name type="scientific">Paenibacillus spongiae</name>
    <dbReference type="NCBI Taxonomy" id="2909671"/>
    <lineage>
        <taxon>Bacteria</taxon>
        <taxon>Bacillati</taxon>
        <taxon>Bacillota</taxon>
        <taxon>Bacilli</taxon>
        <taxon>Bacillales</taxon>
        <taxon>Paenibacillaceae</taxon>
        <taxon>Paenibacillus</taxon>
    </lineage>
</organism>
<evidence type="ECO:0000313" key="9">
    <source>
        <dbReference type="EMBL" id="UVI31944.1"/>
    </source>
</evidence>
<evidence type="ECO:0000256" key="6">
    <source>
        <dbReference type="ARBA" id="ARBA00023136"/>
    </source>
</evidence>
<evidence type="ECO:0000259" key="8">
    <source>
        <dbReference type="Pfam" id="PF01694"/>
    </source>
</evidence>
<feature type="transmembrane region" description="Helical" evidence="7">
    <location>
        <begin position="123"/>
        <end position="142"/>
    </location>
</feature>
<dbReference type="Gene3D" id="1.20.1540.10">
    <property type="entry name" value="Rhomboid-like"/>
    <property type="match status" value="1"/>
</dbReference>
<evidence type="ECO:0000256" key="1">
    <source>
        <dbReference type="ARBA" id="ARBA00004141"/>
    </source>
</evidence>
<comment type="similarity">
    <text evidence="2">Belongs to the peptidase S54 family.</text>
</comment>
<keyword evidence="4" id="KW-0378">Hydrolase</keyword>
<dbReference type="InterPro" id="IPR022764">
    <property type="entry name" value="Peptidase_S54_rhomboid_dom"/>
</dbReference>
<gene>
    <name evidence="9" type="ORF">L1F29_09055</name>
</gene>
<feature type="transmembrane region" description="Helical" evidence="7">
    <location>
        <begin position="67"/>
        <end position="87"/>
    </location>
</feature>
<evidence type="ECO:0000256" key="4">
    <source>
        <dbReference type="ARBA" id="ARBA00022801"/>
    </source>
</evidence>
<comment type="subcellular location">
    <subcellularLocation>
        <location evidence="1">Membrane</location>
        <topology evidence="1">Multi-pass membrane protein</topology>
    </subcellularLocation>
</comment>
<dbReference type="Pfam" id="PF01694">
    <property type="entry name" value="Rhomboid"/>
    <property type="match status" value="1"/>
</dbReference>
<keyword evidence="10" id="KW-1185">Reference proteome</keyword>
<evidence type="ECO:0000313" key="10">
    <source>
        <dbReference type="Proteomes" id="UP001057877"/>
    </source>
</evidence>
<keyword evidence="5 7" id="KW-1133">Transmembrane helix</keyword>
<reference evidence="9" key="1">
    <citation type="submission" date="2022-01" db="EMBL/GenBank/DDBJ databases">
        <title>Paenibacillus spongiae sp. nov., isolated from marine sponge.</title>
        <authorList>
            <person name="Li Z."/>
            <person name="Zhang M."/>
        </authorList>
    </citation>
    <scope>NUCLEOTIDE SEQUENCE</scope>
    <source>
        <strain evidence="9">PHS-Z3</strain>
    </source>
</reference>
<evidence type="ECO:0000256" key="3">
    <source>
        <dbReference type="ARBA" id="ARBA00022692"/>
    </source>
</evidence>
<evidence type="ECO:0000256" key="2">
    <source>
        <dbReference type="ARBA" id="ARBA00009045"/>
    </source>
</evidence>
<dbReference type="PANTHER" id="PTHR43731">
    <property type="entry name" value="RHOMBOID PROTEASE"/>
    <property type="match status" value="1"/>
</dbReference>
<feature type="transmembrane region" description="Helical" evidence="7">
    <location>
        <begin position="175"/>
        <end position="192"/>
    </location>
</feature>